<accession>A0ABN8DUZ9</accession>
<reference evidence="1" key="1">
    <citation type="submission" date="2021-11" db="EMBL/GenBank/DDBJ databases">
        <authorList>
            <person name="Rodrigo-Torres L."/>
            <person name="Arahal R. D."/>
            <person name="Lucena T."/>
        </authorList>
    </citation>
    <scope>NUCLEOTIDE SEQUENCE</scope>
    <source>
        <strain evidence="1">CECT 7929</strain>
    </source>
</reference>
<evidence type="ECO:0008006" key="3">
    <source>
        <dbReference type="Google" id="ProtNLM"/>
    </source>
</evidence>
<sequence length="260" mass="30525">MMKPQTHFTHPLDWLHQAPSLVLGHHWIFTPEHPLWQSHSQQWPTIPQPLPRAVGHYYQLLWRLWIQSHPMLDLVAEEIQIQGEQRTLGAIDFIVHNKINHRFEHWEVACKFYLAYQGQWLGPNASDSLTRKMTHMLAHQLPLSQHDTIAKRWPIKARRLILQGRLYTARDQNQKYALIQENSGWQINPNALQGWWRYQPYQGDEPILQLHKPNWLTQARATPVTSHQLDPHQSTHIVDPLGQFGFIMPQSWPNLGPSAV</sequence>
<gene>
    <name evidence="1" type="ORF">VST7929_01764</name>
</gene>
<organism evidence="1 2">
    <name type="scientific">Vibrio stylophorae</name>
    <dbReference type="NCBI Taxonomy" id="659351"/>
    <lineage>
        <taxon>Bacteria</taxon>
        <taxon>Pseudomonadati</taxon>
        <taxon>Pseudomonadota</taxon>
        <taxon>Gammaproteobacteria</taxon>
        <taxon>Vibrionales</taxon>
        <taxon>Vibrionaceae</taxon>
        <taxon>Vibrio</taxon>
    </lineage>
</organism>
<evidence type="ECO:0000313" key="1">
    <source>
        <dbReference type="EMBL" id="CAH0533887.1"/>
    </source>
</evidence>
<comment type="caution">
    <text evidence="1">The sequence shown here is derived from an EMBL/GenBank/DDBJ whole genome shotgun (WGS) entry which is preliminary data.</text>
</comment>
<proteinExistence type="predicted"/>
<dbReference type="InterPro" id="IPR015003">
    <property type="entry name" value="DUF1853"/>
</dbReference>
<protein>
    <recommendedName>
        <fullName evidence="3">DUF1853 family protein</fullName>
    </recommendedName>
</protein>
<keyword evidence="2" id="KW-1185">Reference proteome</keyword>
<name>A0ABN8DUZ9_9VIBR</name>
<dbReference type="Pfam" id="PF08907">
    <property type="entry name" value="DUF1853"/>
    <property type="match status" value="1"/>
</dbReference>
<dbReference type="Proteomes" id="UP000838672">
    <property type="component" value="Unassembled WGS sequence"/>
</dbReference>
<dbReference type="RefSeq" id="WP_237466304.1">
    <property type="nucleotide sequence ID" value="NZ_CAKLDI010000001.1"/>
</dbReference>
<evidence type="ECO:0000313" key="2">
    <source>
        <dbReference type="Proteomes" id="UP000838672"/>
    </source>
</evidence>
<dbReference type="EMBL" id="CAKLDI010000001">
    <property type="protein sequence ID" value="CAH0533887.1"/>
    <property type="molecule type" value="Genomic_DNA"/>
</dbReference>